<keyword evidence="2" id="KW-1185">Reference proteome</keyword>
<dbReference type="AlphaFoldDB" id="A0AAE0YSY0"/>
<evidence type="ECO:0000313" key="1">
    <source>
        <dbReference type="EMBL" id="KAK3756669.1"/>
    </source>
</evidence>
<organism evidence="1 2">
    <name type="scientific">Elysia crispata</name>
    <name type="common">lettuce slug</name>
    <dbReference type="NCBI Taxonomy" id="231223"/>
    <lineage>
        <taxon>Eukaryota</taxon>
        <taxon>Metazoa</taxon>
        <taxon>Spiralia</taxon>
        <taxon>Lophotrochozoa</taxon>
        <taxon>Mollusca</taxon>
        <taxon>Gastropoda</taxon>
        <taxon>Heterobranchia</taxon>
        <taxon>Euthyneura</taxon>
        <taxon>Panpulmonata</taxon>
        <taxon>Sacoglossa</taxon>
        <taxon>Placobranchoidea</taxon>
        <taxon>Plakobranchidae</taxon>
        <taxon>Elysia</taxon>
    </lineage>
</organism>
<name>A0AAE0YSY0_9GAST</name>
<comment type="caution">
    <text evidence="1">The sequence shown here is derived from an EMBL/GenBank/DDBJ whole genome shotgun (WGS) entry which is preliminary data.</text>
</comment>
<proteinExistence type="predicted"/>
<protein>
    <submittedName>
        <fullName evidence="1">Uncharacterized protein</fullName>
    </submittedName>
</protein>
<evidence type="ECO:0000313" key="2">
    <source>
        <dbReference type="Proteomes" id="UP001283361"/>
    </source>
</evidence>
<sequence>MCRVYHTKGKERKMLDILEPRTKQSHPERAALAELDKSSCFICVWGWPAAHKNRAICQTQYNVVTKLFFKETEMCRASHPTPWTAVKRKNETRGQTAAVALLFPCDHSFFRQIKLGRF</sequence>
<dbReference type="EMBL" id="JAWDGP010005485">
    <property type="protein sequence ID" value="KAK3756669.1"/>
    <property type="molecule type" value="Genomic_DNA"/>
</dbReference>
<accession>A0AAE0YSY0</accession>
<dbReference type="Proteomes" id="UP001283361">
    <property type="component" value="Unassembled WGS sequence"/>
</dbReference>
<reference evidence="1" key="1">
    <citation type="journal article" date="2023" name="G3 (Bethesda)">
        <title>A reference genome for the long-term kleptoplast-retaining sea slug Elysia crispata morphotype clarki.</title>
        <authorList>
            <person name="Eastman K.E."/>
            <person name="Pendleton A.L."/>
            <person name="Shaikh M.A."/>
            <person name="Suttiyut T."/>
            <person name="Ogas R."/>
            <person name="Tomko P."/>
            <person name="Gavelis G."/>
            <person name="Widhalm J.R."/>
            <person name="Wisecaver J.H."/>
        </authorList>
    </citation>
    <scope>NUCLEOTIDE SEQUENCE</scope>
    <source>
        <strain evidence="1">ECLA1</strain>
    </source>
</reference>
<gene>
    <name evidence="1" type="ORF">RRG08_054927</name>
</gene>